<dbReference type="Proteomes" id="UP000001340">
    <property type="component" value="Unassembled WGS sequence"/>
</dbReference>
<organism evidence="1 2">
    <name type="scientific">Leptospira interrogans str. UI 12758</name>
    <dbReference type="NCBI Taxonomy" id="1049938"/>
    <lineage>
        <taxon>Bacteria</taxon>
        <taxon>Pseudomonadati</taxon>
        <taxon>Spirochaetota</taxon>
        <taxon>Spirochaetia</taxon>
        <taxon>Leptospirales</taxon>
        <taxon>Leptospiraceae</taxon>
        <taxon>Leptospira</taxon>
    </lineage>
</organism>
<name>A0A0E2CZB9_LEPIR</name>
<gene>
    <name evidence="1" type="ORF">LEP1GSC105_0854</name>
</gene>
<reference evidence="1 2" key="1">
    <citation type="submission" date="2012-10" db="EMBL/GenBank/DDBJ databases">
        <authorList>
            <person name="Harkins D.M."/>
            <person name="Durkin A.S."/>
            <person name="Brinkac L.M."/>
            <person name="Haft D.H."/>
            <person name="Selengut J.D."/>
            <person name="Sanka R."/>
            <person name="DePew J."/>
            <person name="Purushe J."/>
            <person name="Chanthongthip A."/>
            <person name="Lattana O."/>
            <person name="Phetsouvanh R."/>
            <person name="Newton P.N."/>
            <person name="Vinetz J.M."/>
            <person name="Sutton G.G."/>
            <person name="Nierman W.C."/>
            <person name="Fouts D.E."/>
        </authorList>
    </citation>
    <scope>NUCLEOTIDE SEQUENCE [LARGE SCALE GENOMIC DNA]</scope>
    <source>
        <strain evidence="1 2">UI 12758</strain>
    </source>
</reference>
<protein>
    <submittedName>
        <fullName evidence="1">Uncharacterized protein</fullName>
    </submittedName>
</protein>
<comment type="caution">
    <text evidence="1">The sequence shown here is derived from an EMBL/GenBank/DDBJ whole genome shotgun (WGS) entry which is preliminary data.</text>
</comment>
<dbReference type="EMBL" id="AHNR02000078">
    <property type="protein sequence ID" value="EKR52668.1"/>
    <property type="molecule type" value="Genomic_DNA"/>
</dbReference>
<proteinExistence type="predicted"/>
<sequence>MKQSNPSILFIRPSSNFQDETIEMSSFLGKRIKISFPNF</sequence>
<dbReference type="AlphaFoldDB" id="A0A0E2CZB9"/>
<evidence type="ECO:0000313" key="2">
    <source>
        <dbReference type="Proteomes" id="UP000001340"/>
    </source>
</evidence>
<accession>A0A0E2CZB9</accession>
<evidence type="ECO:0000313" key="1">
    <source>
        <dbReference type="EMBL" id="EKR52668.1"/>
    </source>
</evidence>